<dbReference type="FunFam" id="1.10.8.60:FF:000014">
    <property type="entry name" value="DNA-binding transcriptional regulator NtrC"/>
    <property type="match status" value="1"/>
</dbReference>
<dbReference type="PRINTS" id="PR01590">
    <property type="entry name" value="HTHFIS"/>
</dbReference>
<evidence type="ECO:0000259" key="8">
    <source>
        <dbReference type="PROSITE" id="PS50045"/>
    </source>
</evidence>
<dbReference type="PANTHER" id="PTHR32071">
    <property type="entry name" value="TRANSCRIPTIONAL REGULATORY PROTEIN"/>
    <property type="match status" value="1"/>
</dbReference>
<name>A0A5C6DXV8_9BACT</name>
<evidence type="ECO:0000313" key="10">
    <source>
        <dbReference type="EMBL" id="TWU40677.1"/>
    </source>
</evidence>
<keyword evidence="4" id="KW-0238">DNA-binding</keyword>
<dbReference type="GO" id="GO:0043565">
    <property type="term" value="F:sequence-specific DNA binding"/>
    <property type="evidence" value="ECO:0007669"/>
    <property type="project" value="InterPro"/>
</dbReference>
<keyword evidence="1" id="KW-0547">Nucleotide-binding</keyword>
<dbReference type="InterPro" id="IPR001789">
    <property type="entry name" value="Sig_transdc_resp-reg_receiver"/>
</dbReference>
<dbReference type="SUPFAM" id="SSF52540">
    <property type="entry name" value="P-loop containing nucleoside triphosphate hydrolases"/>
    <property type="match status" value="1"/>
</dbReference>
<dbReference type="Gene3D" id="3.40.50.300">
    <property type="entry name" value="P-loop containing nucleotide triphosphate hydrolases"/>
    <property type="match status" value="1"/>
</dbReference>
<feature type="modified residue" description="4-aspartylphosphate" evidence="7">
    <location>
        <position position="55"/>
    </location>
</feature>
<protein>
    <submittedName>
        <fullName evidence="10">Transcriptional regulatory protein ZraR</fullName>
    </submittedName>
</protein>
<dbReference type="SMART" id="SM00382">
    <property type="entry name" value="AAA"/>
    <property type="match status" value="1"/>
</dbReference>
<evidence type="ECO:0000313" key="11">
    <source>
        <dbReference type="Proteomes" id="UP000319143"/>
    </source>
</evidence>
<sequence length="477" mass="52496">MTSAASILLVDDDFHLADSMAMWLREMGYEVVTAESLGTAKSSLRKRSFDLVITDLRLGHEDGFDLIAYSRKEHPDTSVLVVTGYATPATAVEAVRAGAYDLLTKPLIDEELTLAIERSVHQRKISQENETLRQQLDRRSGMENILSHDYRMLKVFDVVDSVADARASVLITGENGTGKSMIARAIHSRSARRSGPFIEVACGALPDNLLESELFGHVAGAFTGATGNRLGKFQLADGGTLFLDEIATATPAMQVKLLRVLQEFQFEPLGGSETHSVDTRVILATNEDLSKAVASGAFRQDLYYRVNVVNIVIPPLRERVGDIPLLVDHFLREAAEASDRDIDGFDREAIAALQSYGWPGNVRQLENVVERAVLLSRNSTLTMEDLPPELTGRNGDVTFASSAIDSASSPTRSLSDLSGRSLREALEGPERIIILQSLREHQWNRAATAEALDINRTTLYKKMKRLGLDDPRLQYAS</sequence>
<dbReference type="SUPFAM" id="SSF46689">
    <property type="entry name" value="Homeodomain-like"/>
    <property type="match status" value="1"/>
</dbReference>
<dbReference type="RefSeq" id="WP_146525245.1">
    <property type="nucleotide sequence ID" value="NZ_SJPV01000002.1"/>
</dbReference>
<dbReference type="PROSITE" id="PS00688">
    <property type="entry name" value="SIGMA54_INTERACT_3"/>
    <property type="match status" value="1"/>
</dbReference>
<evidence type="ECO:0000256" key="2">
    <source>
        <dbReference type="ARBA" id="ARBA00022840"/>
    </source>
</evidence>
<feature type="domain" description="Sigma-54 factor interaction" evidence="8">
    <location>
        <begin position="145"/>
        <end position="374"/>
    </location>
</feature>
<organism evidence="10 11">
    <name type="scientific">Novipirellula artificiosorum</name>
    <dbReference type="NCBI Taxonomy" id="2528016"/>
    <lineage>
        <taxon>Bacteria</taxon>
        <taxon>Pseudomonadati</taxon>
        <taxon>Planctomycetota</taxon>
        <taxon>Planctomycetia</taxon>
        <taxon>Pirellulales</taxon>
        <taxon>Pirellulaceae</taxon>
        <taxon>Novipirellula</taxon>
    </lineage>
</organism>
<dbReference type="FunFam" id="3.40.50.300:FF:000006">
    <property type="entry name" value="DNA-binding transcriptional regulator NtrC"/>
    <property type="match status" value="1"/>
</dbReference>
<keyword evidence="3" id="KW-0805">Transcription regulation</keyword>
<dbReference type="EMBL" id="SJPV01000002">
    <property type="protein sequence ID" value="TWU40677.1"/>
    <property type="molecule type" value="Genomic_DNA"/>
</dbReference>
<keyword evidence="11" id="KW-1185">Reference proteome</keyword>
<dbReference type="InterPro" id="IPR025944">
    <property type="entry name" value="Sigma_54_int_dom_CS"/>
</dbReference>
<evidence type="ECO:0000256" key="1">
    <source>
        <dbReference type="ARBA" id="ARBA00022741"/>
    </source>
</evidence>
<dbReference type="InterPro" id="IPR025943">
    <property type="entry name" value="Sigma_54_int_dom_ATP-bd_2"/>
</dbReference>
<dbReference type="SMART" id="SM00448">
    <property type="entry name" value="REC"/>
    <property type="match status" value="1"/>
</dbReference>
<dbReference type="GO" id="GO:0006355">
    <property type="term" value="P:regulation of DNA-templated transcription"/>
    <property type="evidence" value="ECO:0007669"/>
    <property type="project" value="InterPro"/>
</dbReference>
<dbReference type="CDD" id="cd00009">
    <property type="entry name" value="AAA"/>
    <property type="match status" value="1"/>
</dbReference>
<gene>
    <name evidence="10" type="primary">zraR_3</name>
    <name evidence="10" type="ORF">Poly41_15120</name>
</gene>
<feature type="domain" description="Response regulatory" evidence="9">
    <location>
        <begin position="6"/>
        <end position="120"/>
    </location>
</feature>
<dbReference type="Pfam" id="PF00158">
    <property type="entry name" value="Sigma54_activat"/>
    <property type="match status" value="1"/>
</dbReference>
<dbReference type="PROSITE" id="PS00676">
    <property type="entry name" value="SIGMA54_INTERACT_2"/>
    <property type="match status" value="1"/>
</dbReference>
<keyword evidence="6" id="KW-0804">Transcription</keyword>
<keyword evidence="5" id="KW-0010">Activator</keyword>
<comment type="caution">
    <text evidence="10">The sequence shown here is derived from an EMBL/GenBank/DDBJ whole genome shotgun (WGS) entry which is preliminary data.</text>
</comment>
<dbReference type="InterPro" id="IPR002197">
    <property type="entry name" value="HTH_Fis"/>
</dbReference>
<dbReference type="Pfam" id="PF25601">
    <property type="entry name" value="AAA_lid_14"/>
    <property type="match status" value="1"/>
</dbReference>
<dbReference type="PANTHER" id="PTHR32071:SF122">
    <property type="entry name" value="SIGMA FACTOR"/>
    <property type="match status" value="1"/>
</dbReference>
<dbReference type="PROSITE" id="PS50110">
    <property type="entry name" value="RESPONSE_REGULATORY"/>
    <property type="match status" value="1"/>
</dbReference>
<dbReference type="OrthoDB" id="9807827at2"/>
<evidence type="ECO:0000256" key="6">
    <source>
        <dbReference type="ARBA" id="ARBA00023163"/>
    </source>
</evidence>
<keyword evidence="7" id="KW-0597">Phosphoprotein</keyword>
<proteinExistence type="predicted"/>
<dbReference type="Proteomes" id="UP000319143">
    <property type="component" value="Unassembled WGS sequence"/>
</dbReference>
<evidence type="ECO:0000256" key="4">
    <source>
        <dbReference type="ARBA" id="ARBA00023125"/>
    </source>
</evidence>
<dbReference type="InterPro" id="IPR003593">
    <property type="entry name" value="AAA+_ATPase"/>
</dbReference>
<dbReference type="InterPro" id="IPR002078">
    <property type="entry name" value="Sigma_54_int"/>
</dbReference>
<dbReference type="InterPro" id="IPR027417">
    <property type="entry name" value="P-loop_NTPase"/>
</dbReference>
<dbReference type="GO" id="GO:0005524">
    <property type="term" value="F:ATP binding"/>
    <property type="evidence" value="ECO:0007669"/>
    <property type="project" value="UniProtKB-KW"/>
</dbReference>
<dbReference type="SUPFAM" id="SSF52172">
    <property type="entry name" value="CheY-like"/>
    <property type="match status" value="1"/>
</dbReference>
<accession>A0A5C6DXV8</accession>
<dbReference type="Pfam" id="PF02954">
    <property type="entry name" value="HTH_8"/>
    <property type="match status" value="1"/>
</dbReference>
<dbReference type="InterPro" id="IPR009057">
    <property type="entry name" value="Homeodomain-like_sf"/>
</dbReference>
<dbReference type="Gene3D" id="1.10.8.60">
    <property type="match status" value="1"/>
</dbReference>
<evidence type="ECO:0000256" key="7">
    <source>
        <dbReference type="PROSITE-ProRule" id="PRU00169"/>
    </source>
</evidence>
<evidence type="ECO:0000256" key="5">
    <source>
        <dbReference type="ARBA" id="ARBA00023159"/>
    </source>
</evidence>
<dbReference type="Gene3D" id="1.10.10.60">
    <property type="entry name" value="Homeodomain-like"/>
    <property type="match status" value="1"/>
</dbReference>
<dbReference type="InterPro" id="IPR058031">
    <property type="entry name" value="AAA_lid_NorR"/>
</dbReference>
<dbReference type="InterPro" id="IPR011006">
    <property type="entry name" value="CheY-like_superfamily"/>
</dbReference>
<evidence type="ECO:0000259" key="9">
    <source>
        <dbReference type="PROSITE" id="PS50110"/>
    </source>
</evidence>
<dbReference type="Gene3D" id="3.40.50.2300">
    <property type="match status" value="1"/>
</dbReference>
<dbReference type="Pfam" id="PF00072">
    <property type="entry name" value="Response_reg"/>
    <property type="match status" value="1"/>
</dbReference>
<dbReference type="GO" id="GO:0000160">
    <property type="term" value="P:phosphorelay signal transduction system"/>
    <property type="evidence" value="ECO:0007669"/>
    <property type="project" value="InterPro"/>
</dbReference>
<dbReference type="PROSITE" id="PS50045">
    <property type="entry name" value="SIGMA54_INTERACT_4"/>
    <property type="match status" value="1"/>
</dbReference>
<keyword evidence="2" id="KW-0067">ATP-binding</keyword>
<evidence type="ECO:0000256" key="3">
    <source>
        <dbReference type="ARBA" id="ARBA00023015"/>
    </source>
</evidence>
<dbReference type="AlphaFoldDB" id="A0A5C6DXV8"/>
<reference evidence="10 11" key="1">
    <citation type="submission" date="2019-02" db="EMBL/GenBank/DDBJ databases">
        <title>Deep-cultivation of Planctomycetes and their phenomic and genomic characterization uncovers novel biology.</title>
        <authorList>
            <person name="Wiegand S."/>
            <person name="Jogler M."/>
            <person name="Boedeker C."/>
            <person name="Pinto D."/>
            <person name="Vollmers J."/>
            <person name="Rivas-Marin E."/>
            <person name="Kohn T."/>
            <person name="Peeters S.H."/>
            <person name="Heuer A."/>
            <person name="Rast P."/>
            <person name="Oberbeckmann S."/>
            <person name="Bunk B."/>
            <person name="Jeske O."/>
            <person name="Meyerdierks A."/>
            <person name="Storesund J.E."/>
            <person name="Kallscheuer N."/>
            <person name="Luecker S."/>
            <person name="Lage O.M."/>
            <person name="Pohl T."/>
            <person name="Merkel B.J."/>
            <person name="Hornburger P."/>
            <person name="Mueller R.-W."/>
            <person name="Bruemmer F."/>
            <person name="Labrenz M."/>
            <person name="Spormann A.M."/>
            <person name="Op Den Camp H."/>
            <person name="Overmann J."/>
            <person name="Amann R."/>
            <person name="Jetten M.S.M."/>
            <person name="Mascher T."/>
            <person name="Medema M.H."/>
            <person name="Devos D.P."/>
            <person name="Kaster A.-K."/>
            <person name="Ovreas L."/>
            <person name="Rohde M."/>
            <person name="Galperin M.Y."/>
            <person name="Jogler C."/>
        </authorList>
    </citation>
    <scope>NUCLEOTIDE SEQUENCE [LARGE SCALE GENOMIC DNA]</scope>
    <source>
        <strain evidence="10 11">Poly41</strain>
    </source>
</reference>